<dbReference type="InterPro" id="IPR003593">
    <property type="entry name" value="AAA+_ATPase"/>
</dbReference>
<feature type="domain" description="ABC transporter" evidence="5">
    <location>
        <begin position="10"/>
        <end position="244"/>
    </location>
</feature>
<evidence type="ECO:0000256" key="3">
    <source>
        <dbReference type="ARBA" id="ARBA00022741"/>
    </source>
</evidence>
<evidence type="ECO:0000256" key="4">
    <source>
        <dbReference type="ARBA" id="ARBA00022840"/>
    </source>
</evidence>
<name>A0ABS0J3K0_9BACT</name>
<evidence type="ECO:0000256" key="1">
    <source>
        <dbReference type="ARBA" id="ARBA00005417"/>
    </source>
</evidence>
<dbReference type="RefSeq" id="WP_231038971.1">
    <property type="nucleotide sequence ID" value="NZ_VRYY01000209.1"/>
</dbReference>
<proteinExistence type="inferred from homology"/>
<dbReference type="Pfam" id="PF00005">
    <property type="entry name" value="ABC_tran"/>
    <property type="match status" value="1"/>
</dbReference>
<dbReference type="PANTHER" id="PTHR43166:SF4">
    <property type="entry name" value="PHOSPHONATES IMPORT ATP-BINDING PROTEIN PHNC"/>
    <property type="match status" value="1"/>
</dbReference>
<protein>
    <submittedName>
        <fullName evidence="6">Amino acid ABC transporter ATP-binding protein</fullName>
    </submittedName>
</protein>
<keyword evidence="7" id="KW-1185">Reference proteome</keyword>
<evidence type="ECO:0000259" key="5">
    <source>
        <dbReference type="PROSITE" id="PS50893"/>
    </source>
</evidence>
<dbReference type="PANTHER" id="PTHR43166">
    <property type="entry name" value="AMINO ACID IMPORT ATP-BINDING PROTEIN"/>
    <property type="match status" value="1"/>
</dbReference>
<dbReference type="PROSITE" id="PS00211">
    <property type="entry name" value="ABC_TRANSPORTER_1"/>
    <property type="match status" value="1"/>
</dbReference>
<evidence type="ECO:0000256" key="2">
    <source>
        <dbReference type="ARBA" id="ARBA00022448"/>
    </source>
</evidence>
<dbReference type="EMBL" id="VRYY01000209">
    <property type="protein sequence ID" value="MBG3877014.1"/>
    <property type="molecule type" value="Genomic_DNA"/>
</dbReference>
<dbReference type="InterPro" id="IPR027417">
    <property type="entry name" value="P-loop_NTPase"/>
</dbReference>
<accession>A0ABS0J3K0</accession>
<dbReference type="Proteomes" id="UP001194469">
    <property type="component" value="Unassembled WGS sequence"/>
</dbReference>
<dbReference type="PIRSF" id="PIRSF039085">
    <property type="entry name" value="ABC_ATPase_HisP"/>
    <property type="match status" value="1"/>
</dbReference>
<evidence type="ECO:0000313" key="6">
    <source>
        <dbReference type="EMBL" id="MBG3877014.1"/>
    </source>
</evidence>
<dbReference type="Gene3D" id="3.40.50.300">
    <property type="entry name" value="P-loop containing nucleotide triphosphate hydrolases"/>
    <property type="match status" value="1"/>
</dbReference>
<dbReference type="SMART" id="SM00382">
    <property type="entry name" value="AAA"/>
    <property type="match status" value="1"/>
</dbReference>
<gene>
    <name evidence="6" type="ORF">FVW20_08315</name>
</gene>
<dbReference type="CDD" id="cd03262">
    <property type="entry name" value="ABC_HisP_GlnQ"/>
    <property type="match status" value="1"/>
</dbReference>
<keyword evidence="4 6" id="KW-0067">ATP-binding</keyword>
<dbReference type="InterPro" id="IPR030679">
    <property type="entry name" value="ABC_ATPase_HisP-typ"/>
</dbReference>
<dbReference type="InterPro" id="IPR003439">
    <property type="entry name" value="ABC_transporter-like_ATP-bd"/>
</dbReference>
<comment type="caution">
    <text evidence="6">The sequence shown here is derived from an EMBL/GenBank/DDBJ whole genome shotgun (WGS) entry which is preliminary data.</text>
</comment>
<sequence>MTADSVEPIIRISHAWKFFGELTALNDVSLDVMPGEKVVICGPSGSGKSTLLRSINRLETVDKGTIIVDGQDVNSPDNDINKIRQELGMVFQSFNLFPHKTVLQNLTMAPMRLRKIPRPEAESRALELLKKVGISDKANVFPAMLSGGQQQRVAIARALAMNPKIMLFDEPTSALDPEMIGEVLDVMVTLAREGMTMVCVTHEMGFAREVADRIIFMDHGQVLEENAPQDFFGAPKHPRLQKFLNQIL</sequence>
<reference evidence="6 7" key="1">
    <citation type="submission" date="2019-08" db="EMBL/GenBank/DDBJ databases">
        <authorList>
            <person name="Luo N."/>
        </authorList>
    </citation>
    <scope>NUCLEOTIDE SEQUENCE [LARGE SCALE GENOMIC DNA]</scope>
    <source>
        <strain evidence="6 7">NCIMB 9442</strain>
    </source>
</reference>
<comment type="similarity">
    <text evidence="1">Belongs to the ABC transporter superfamily.</text>
</comment>
<dbReference type="PROSITE" id="PS50893">
    <property type="entry name" value="ABC_TRANSPORTER_2"/>
    <property type="match status" value="1"/>
</dbReference>
<keyword evidence="3" id="KW-0547">Nucleotide-binding</keyword>
<dbReference type="InterPro" id="IPR050086">
    <property type="entry name" value="MetN_ABC_transporter-like"/>
</dbReference>
<keyword evidence="2" id="KW-0813">Transport</keyword>
<organism evidence="6 7">
    <name type="scientific">Nitratidesulfovibrio oxamicus</name>
    <dbReference type="NCBI Taxonomy" id="32016"/>
    <lineage>
        <taxon>Bacteria</taxon>
        <taxon>Pseudomonadati</taxon>
        <taxon>Thermodesulfobacteriota</taxon>
        <taxon>Desulfovibrionia</taxon>
        <taxon>Desulfovibrionales</taxon>
        <taxon>Desulfovibrionaceae</taxon>
        <taxon>Nitratidesulfovibrio</taxon>
    </lineage>
</organism>
<dbReference type="GO" id="GO:0005524">
    <property type="term" value="F:ATP binding"/>
    <property type="evidence" value="ECO:0007669"/>
    <property type="project" value="UniProtKB-KW"/>
</dbReference>
<dbReference type="InterPro" id="IPR017871">
    <property type="entry name" value="ABC_transporter-like_CS"/>
</dbReference>
<dbReference type="SUPFAM" id="SSF52540">
    <property type="entry name" value="P-loop containing nucleoside triphosphate hydrolases"/>
    <property type="match status" value="1"/>
</dbReference>
<evidence type="ECO:0000313" key="7">
    <source>
        <dbReference type="Proteomes" id="UP001194469"/>
    </source>
</evidence>